<keyword evidence="3" id="KW-1185">Reference proteome</keyword>
<proteinExistence type="predicted"/>
<comment type="caution">
    <text evidence="2">The sequence shown here is derived from an EMBL/GenBank/DDBJ whole genome shotgun (WGS) entry which is preliminary data.</text>
</comment>
<feature type="region of interest" description="Disordered" evidence="1">
    <location>
        <begin position="363"/>
        <end position="402"/>
    </location>
</feature>
<gene>
    <name evidence="2" type="ORF">VTK73DRAFT_4666</name>
</gene>
<protein>
    <submittedName>
        <fullName evidence="2">Uncharacterized protein</fullName>
    </submittedName>
</protein>
<dbReference type="EMBL" id="JAZHXJ010002627">
    <property type="protein sequence ID" value="KAL1837523.1"/>
    <property type="molecule type" value="Genomic_DNA"/>
</dbReference>
<sequence length="542" mass="60324">MVAVQPHWYSWDFMPRVLRKPYAVTTLSHLVEMAAMLGVHWKVFDRAGHHYQAEGNGFLLSGTYDPDVGICFDLQQVRSPIFGARRIVPVDEVKDLCFGYVPTIFHPQGAPIYRRLIEQRDSDDDKFEDGLSMLSLGSDGETAETMLSLGLTMDATRFFTDSDRRLAHLFPGRSLTISLCAARISPKRLTRSKVHFELIGMLARNLHIPHSLFRYLPNPVPHRWDRRAFSVLQLLNAFCAEMNALGPPIDLTPLVATAHHVLQRSGSDCRRPASECHCAPCLEALSDALSACDQVLADEEIRETVLDVLARHFTQVLLLLNGHLELEDDPLLEDLTRGRSPRRERALMRLYFVAVRPAVTRLSDVGGDDDDGERRGTRGGVVVPPWSPDGAAGAEAPVGEKRPPTVPSRLAIWCYLVFRMLCWLQLHDFHKDDVMLPRSSLTGSRLQAVASVKEGNPNKTSRPPTPEGLNVSSRALATPEPALKKATPLTLGVHVIVPGLGLTCFLKKGSLHFRVLSTRLRLFVIFKHFLGPPAQPCSQSCL</sequence>
<reference evidence="2 3" key="1">
    <citation type="journal article" date="2024" name="Commun. Biol.">
        <title>Comparative genomic analysis of thermophilic fungi reveals convergent evolutionary adaptations and gene losses.</title>
        <authorList>
            <person name="Steindorff A.S."/>
            <person name="Aguilar-Pontes M.V."/>
            <person name="Robinson A.J."/>
            <person name="Andreopoulos B."/>
            <person name="LaButti K."/>
            <person name="Kuo A."/>
            <person name="Mondo S."/>
            <person name="Riley R."/>
            <person name="Otillar R."/>
            <person name="Haridas S."/>
            <person name="Lipzen A."/>
            <person name="Grimwood J."/>
            <person name="Schmutz J."/>
            <person name="Clum A."/>
            <person name="Reid I.D."/>
            <person name="Moisan M.C."/>
            <person name="Butler G."/>
            <person name="Nguyen T.T.M."/>
            <person name="Dewar K."/>
            <person name="Conant G."/>
            <person name="Drula E."/>
            <person name="Henrissat B."/>
            <person name="Hansel C."/>
            <person name="Singer S."/>
            <person name="Hutchinson M.I."/>
            <person name="de Vries R.P."/>
            <person name="Natvig D.O."/>
            <person name="Powell A.J."/>
            <person name="Tsang A."/>
            <person name="Grigoriev I.V."/>
        </authorList>
    </citation>
    <scope>NUCLEOTIDE SEQUENCE [LARGE SCALE GENOMIC DNA]</scope>
    <source>
        <strain evidence="2 3">ATCC 24622</strain>
    </source>
</reference>
<dbReference type="Proteomes" id="UP001586593">
    <property type="component" value="Unassembled WGS sequence"/>
</dbReference>
<organism evidence="2 3">
    <name type="scientific">Phialemonium thermophilum</name>
    <dbReference type="NCBI Taxonomy" id="223376"/>
    <lineage>
        <taxon>Eukaryota</taxon>
        <taxon>Fungi</taxon>
        <taxon>Dikarya</taxon>
        <taxon>Ascomycota</taxon>
        <taxon>Pezizomycotina</taxon>
        <taxon>Sordariomycetes</taxon>
        <taxon>Sordariomycetidae</taxon>
        <taxon>Cephalothecales</taxon>
        <taxon>Cephalothecaceae</taxon>
        <taxon>Phialemonium</taxon>
    </lineage>
</organism>
<name>A0ABR3V6X0_9PEZI</name>
<feature type="region of interest" description="Disordered" evidence="1">
    <location>
        <begin position="452"/>
        <end position="471"/>
    </location>
</feature>
<evidence type="ECO:0000313" key="2">
    <source>
        <dbReference type="EMBL" id="KAL1837523.1"/>
    </source>
</evidence>
<evidence type="ECO:0000313" key="3">
    <source>
        <dbReference type="Proteomes" id="UP001586593"/>
    </source>
</evidence>
<evidence type="ECO:0000256" key="1">
    <source>
        <dbReference type="SAM" id="MobiDB-lite"/>
    </source>
</evidence>
<accession>A0ABR3V6X0</accession>